<protein>
    <submittedName>
        <fullName evidence="3">Uncharacterized protein</fullName>
    </submittedName>
</protein>
<evidence type="ECO:0000256" key="2">
    <source>
        <dbReference type="SAM" id="MobiDB-lite"/>
    </source>
</evidence>
<feature type="compositionally biased region" description="Basic and acidic residues" evidence="2">
    <location>
        <begin position="109"/>
        <end position="118"/>
    </location>
</feature>
<dbReference type="PANTHER" id="PTHR10337">
    <property type="entry name" value="SHC TRANSFORMING PROTEIN"/>
    <property type="match status" value="1"/>
</dbReference>
<feature type="region of interest" description="Disordered" evidence="2">
    <location>
        <begin position="89"/>
        <end position="118"/>
    </location>
</feature>
<feature type="coiled-coil region" evidence="1">
    <location>
        <begin position="358"/>
        <end position="432"/>
    </location>
</feature>
<sequence>MSFFHEPEGLKISVSDEQIQEEVEDQEDQQRRNEEIKNLLTNAFDDLDNDENSSVNSSSYLDNHSNLSSRHFQNGNDFYYNVDESHGMYNGERGKSNTSISMDPPTLSKHLDSDLTIDNEDHAPPFAFGKNNVNPNYLCSFETPTNRFKQDETSASPNYYKDNYEPAENVRSEIQETMNAENHYQGLTHSDNTTAQNILNYQPGDQLDVLNAIRIREIDKLTLELRQLQTEKDEAIRLLERKLTLSQVEIERLNVLKNETEQGLANATSEISDLKLQIEKLKEANKTLEKSKQEVIEKLSVAENTIYELEQKVHVLEDLDYGESNKKLSEKCLQQMQEDHSLQLRNMQTQMDAISRELDIKNTAYDLLQKQYAELREAYENYTREHDNVNSYEEKVEDKQNLSENDNSQHQLKIVSRKYDELKKIYNILRQKCLSSSDLKSKDSESLQREKQLHDLQCTVQYLKKEKACYSSRVKVLEQEYINKMTSQTSNIFDQIAISLNKLNEIMKVCNNIEKRNFKLSKQISITHFNRDTLPNNNKKEDILDASDGPVEEDTKTEIANKSEYDSSKEIVQLRIELQEVQKELDRVKELYIDVCATKDRLALDFKNQLNSFKTKQQHSELQQERDSITQKIKMHIATNKQIFSDCVHQLKSVTDIQENVQLKKNLIQQDTQTELEEHLENGVDQVDASRSSLQREQENLIHETTLKEMKKKMEAKVVEELRYIKSQYEQKYKTDLEKYEKVLLLLRRELKEKNVQMQLQQESYLAEKLKITSDTKMREEQLVKLVEAKMLVFQKQILLKNEEIENLNSKIVQTEMLFEEDKTLMAKIMSEWISEIQNIVKKNSDLEKENSDLDKKLKESEELNVKFCTEVQALKKKAASDFQLFKKKYELIKKSALNYKEYARKKEEYVIHQCKRVESGYKKALEIIKQKIEALIILHEKGNYLLRKHPLKSAR</sequence>
<accession>A0A7M7HHJ9</accession>
<reference evidence="3" key="1">
    <citation type="submission" date="2021-01" db="UniProtKB">
        <authorList>
            <consortium name="EnsemblMetazoa"/>
        </authorList>
    </citation>
    <scope>IDENTIFICATION</scope>
</reference>
<dbReference type="OMA" id="MNTPGMS"/>
<dbReference type="InterPro" id="IPR051235">
    <property type="entry name" value="CEP152/SHC-Transforming"/>
</dbReference>
<feature type="coiled-coil region" evidence="1">
    <location>
        <begin position="730"/>
        <end position="768"/>
    </location>
</feature>
<dbReference type="Proteomes" id="UP000002358">
    <property type="component" value="Chromosome 1"/>
</dbReference>
<dbReference type="AlphaFoldDB" id="A0A7M7HHJ9"/>
<name>A0A7M7HHJ9_NASVI</name>
<evidence type="ECO:0000313" key="3">
    <source>
        <dbReference type="EnsemblMetazoa" id="XP_008215537"/>
    </source>
</evidence>
<dbReference type="EnsemblMetazoa" id="XM_008217314">
    <property type="protein sequence ID" value="XP_008215536"/>
    <property type="gene ID" value="LOC103317817"/>
</dbReference>
<dbReference type="GO" id="GO:0005813">
    <property type="term" value="C:centrosome"/>
    <property type="evidence" value="ECO:0007669"/>
    <property type="project" value="TreeGrafter"/>
</dbReference>
<keyword evidence="4" id="KW-1185">Reference proteome</keyword>
<feature type="coiled-coil region" evidence="1">
    <location>
        <begin position="211"/>
        <end position="319"/>
    </location>
</feature>
<feature type="region of interest" description="Disordered" evidence="2">
    <location>
        <begin position="1"/>
        <end position="32"/>
    </location>
</feature>
<evidence type="ECO:0000313" key="4">
    <source>
        <dbReference type="Proteomes" id="UP000002358"/>
    </source>
</evidence>
<proteinExistence type="predicted"/>
<dbReference type="FunCoup" id="A0A7M7HHJ9">
    <property type="interactions" value="58"/>
</dbReference>
<dbReference type="SMR" id="A0A7M7HHJ9"/>
<gene>
    <name evidence="3" type="primary">103317817</name>
</gene>
<dbReference type="InParanoid" id="A0A7M7HHJ9"/>
<feature type="coiled-coil region" evidence="1">
    <location>
        <begin position="830"/>
        <end position="867"/>
    </location>
</feature>
<feature type="region of interest" description="Disordered" evidence="2">
    <location>
        <begin position="45"/>
        <end position="66"/>
    </location>
</feature>
<keyword evidence="1" id="KW-0175">Coiled coil</keyword>
<feature type="compositionally biased region" description="Low complexity" evidence="2">
    <location>
        <begin position="52"/>
        <end position="63"/>
    </location>
</feature>
<dbReference type="KEGG" id="nvi:103317817"/>
<organism evidence="3 4">
    <name type="scientific">Nasonia vitripennis</name>
    <name type="common">Parasitic wasp</name>
    <dbReference type="NCBI Taxonomy" id="7425"/>
    <lineage>
        <taxon>Eukaryota</taxon>
        <taxon>Metazoa</taxon>
        <taxon>Ecdysozoa</taxon>
        <taxon>Arthropoda</taxon>
        <taxon>Hexapoda</taxon>
        <taxon>Insecta</taxon>
        <taxon>Pterygota</taxon>
        <taxon>Neoptera</taxon>
        <taxon>Endopterygota</taxon>
        <taxon>Hymenoptera</taxon>
        <taxon>Apocrita</taxon>
        <taxon>Proctotrupomorpha</taxon>
        <taxon>Chalcidoidea</taxon>
        <taxon>Pteromalidae</taxon>
        <taxon>Pteromalinae</taxon>
        <taxon>Nasonia</taxon>
    </lineage>
</organism>
<evidence type="ECO:0000256" key="1">
    <source>
        <dbReference type="SAM" id="Coils"/>
    </source>
</evidence>
<dbReference type="OrthoDB" id="25391at2759"/>
<dbReference type="PANTHER" id="PTHR10337:SF6">
    <property type="entry name" value="CENTROSOMAL PROTEIN OF 152 KDA"/>
    <property type="match status" value="1"/>
</dbReference>
<feature type="compositionally biased region" description="Acidic residues" evidence="2">
    <location>
        <begin position="18"/>
        <end position="27"/>
    </location>
</feature>
<dbReference type="EnsemblMetazoa" id="XM_008217315">
    <property type="protein sequence ID" value="XP_008215537"/>
    <property type="gene ID" value="LOC103317817"/>
</dbReference>
<dbReference type="GO" id="GO:0007099">
    <property type="term" value="P:centriole replication"/>
    <property type="evidence" value="ECO:0007669"/>
    <property type="project" value="TreeGrafter"/>
</dbReference>